<protein>
    <submittedName>
        <fullName evidence="1">Uncharacterized protein</fullName>
    </submittedName>
</protein>
<accession>A0ABU8AZF6</accession>
<dbReference type="EMBL" id="JARULZ010000002">
    <property type="protein sequence ID" value="MEH0638736.1"/>
    <property type="molecule type" value="Genomic_DNA"/>
</dbReference>
<gene>
    <name evidence="1" type="ORF">QBA35_36720</name>
</gene>
<proteinExistence type="predicted"/>
<organism evidence="1 2">
    <name type="scientific">Streptomyces bottropensis</name>
    <dbReference type="NCBI Taxonomy" id="42235"/>
    <lineage>
        <taxon>Bacteria</taxon>
        <taxon>Bacillati</taxon>
        <taxon>Actinomycetota</taxon>
        <taxon>Actinomycetes</taxon>
        <taxon>Kitasatosporales</taxon>
        <taxon>Streptomycetaceae</taxon>
        <taxon>Streptomyces</taxon>
    </lineage>
</organism>
<evidence type="ECO:0000313" key="2">
    <source>
        <dbReference type="Proteomes" id="UP001310290"/>
    </source>
</evidence>
<name>A0ABU8AZF6_9ACTN</name>
<sequence length="44" mass="4695">MSGPTVTDQLGEDPESLRLLLWTYDADGAPVEGPEFTGTVRDAS</sequence>
<dbReference type="Proteomes" id="UP001310290">
    <property type="component" value="Unassembled WGS sequence"/>
</dbReference>
<dbReference type="RefSeq" id="WP_334661370.1">
    <property type="nucleotide sequence ID" value="NZ_JARULZ010000002.1"/>
</dbReference>
<keyword evidence="2" id="KW-1185">Reference proteome</keyword>
<reference evidence="1" key="1">
    <citation type="submission" date="2023-04" db="EMBL/GenBank/DDBJ databases">
        <title>Genomic diversity of scab-causing Streptomyces spp. in the province of Quebec, Canada.</title>
        <authorList>
            <person name="Biessy A."/>
            <person name="Cadieux M."/>
            <person name="Ciotola M."/>
            <person name="Filion M."/>
        </authorList>
    </citation>
    <scope>NUCLEOTIDE SEQUENCE</scope>
    <source>
        <strain evidence="1">B21-115</strain>
    </source>
</reference>
<evidence type="ECO:0000313" key="1">
    <source>
        <dbReference type="EMBL" id="MEH0638736.1"/>
    </source>
</evidence>
<comment type="caution">
    <text evidence="1">The sequence shown here is derived from an EMBL/GenBank/DDBJ whole genome shotgun (WGS) entry which is preliminary data.</text>
</comment>